<name>A0A222WK33_9BACL</name>
<dbReference type="Gene3D" id="3.40.50.1860">
    <property type="match status" value="2"/>
</dbReference>
<dbReference type="NCBIfam" id="TIGR00035">
    <property type="entry name" value="asp_race"/>
    <property type="match status" value="1"/>
</dbReference>
<keyword evidence="2" id="KW-0413">Isomerase</keyword>
<evidence type="ECO:0000256" key="1">
    <source>
        <dbReference type="ARBA" id="ARBA00007847"/>
    </source>
</evidence>
<dbReference type="SUPFAM" id="SSF53681">
    <property type="entry name" value="Aspartate/glutamate racemase"/>
    <property type="match status" value="2"/>
</dbReference>
<gene>
    <name evidence="3" type="ORF">B4V02_06300</name>
</gene>
<keyword evidence="4" id="KW-1185">Reference proteome</keyword>
<protein>
    <submittedName>
        <fullName evidence="3">Aspartate racemase</fullName>
    </submittedName>
</protein>
<dbReference type="PANTHER" id="PTHR21198:SF7">
    <property type="entry name" value="ASPARTATE-GLUTAMATE RACEMASE FAMILY"/>
    <property type="match status" value="1"/>
</dbReference>
<dbReference type="InterPro" id="IPR015942">
    <property type="entry name" value="Asp/Glu/hydantoin_racemase"/>
</dbReference>
<organism evidence="3 4">
    <name type="scientific">Paenibacillus kribbensis</name>
    <dbReference type="NCBI Taxonomy" id="172713"/>
    <lineage>
        <taxon>Bacteria</taxon>
        <taxon>Bacillati</taxon>
        <taxon>Bacillota</taxon>
        <taxon>Bacilli</taxon>
        <taxon>Bacillales</taxon>
        <taxon>Paenibacillaceae</taxon>
        <taxon>Paenibacillus</taxon>
    </lineage>
</organism>
<evidence type="ECO:0000313" key="3">
    <source>
        <dbReference type="EMBL" id="ASR46314.1"/>
    </source>
</evidence>
<comment type="similarity">
    <text evidence="1">Belongs to the aspartate/glutamate racemases family.</text>
</comment>
<dbReference type="RefSeq" id="WP_094154134.1">
    <property type="nucleotide sequence ID" value="NZ_CP020028.1"/>
</dbReference>
<dbReference type="InterPro" id="IPR033134">
    <property type="entry name" value="Asp/Glu_racemase_AS_2"/>
</dbReference>
<dbReference type="InterPro" id="IPR001920">
    <property type="entry name" value="Asp/Glu_race"/>
</dbReference>
<evidence type="ECO:0000256" key="2">
    <source>
        <dbReference type="ARBA" id="ARBA00023235"/>
    </source>
</evidence>
<dbReference type="AlphaFoldDB" id="A0A222WK33"/>
<evidence type="ECO:0000313" key="4">
    <source>
        <dbReference type="Proteomes" id="UP000214666"/>
    </source>
</evidence>
<dbReference type="EMBL" id="CP020028">
    <property type="protein sequence ID" value="ASR46314.1"/>
    <property type="molecule type" value="Genomic_DNA"/>
</dbReference>
<dbReference type="GO" id="GO:0047661">
    <property type="term" value="F:amino-acid racemase activity"/>
    <property type="evidence" value="ECO:0007669"/>
    <property type="project" value="InterPro"/>
</dbReference>
<dbReference type="PROSITE" id="PS00924">
    <property type="entry name" value="ASP_GLU_RACEMASE_2"/>
    <property type="match status" value="1"/>
</dbReference>
<accession>A0A222WK33</accession>
<proteinExistence type="inferred from homology"/>
<dbReference type="KEGG" id="pkb:B4V02_06300"/>
<dbReference type="InterPro" id="IPR004380">
    <property type="entry name" value="Asp_race"/>
</dbReference>
<dbReference type="OrthoDB" id="9803739at2"/>
<sequence length="244" mass="27351">MRTIGLVGGLSYESTLFYYKYINERVNQQLGKTHSAKLILNSLNNEEVLSLVNANRMQDVTEILVNAAIVVERAGADCLLICCNSVHQVAEEVQRHIRIPLLHITDAVTNKVSETGIKRVGLIGTNFTMKETFYKRKLEARGIDVILPDQPDRNDIHQVIFSELVLGLFTTEAKRKFQRIILKLISEGAQGVILGCTEIPLLINQKDVSVPVFDTTTLHADSGIDFMLGSANTREELSLWKQQM</sequence>
<dbReference type="Pfam" id="PF01177">
    <property type="entry name" value="Asp_Glu_race"/>
    <property type="match status" value="1"/>
</dbReference>
<dbReference type="Proteomes" id="UP000214666">
    <property type="component" value="Chromosome"/>
</dbReference>
<reference evidence="3 4" key="1">
    <citation type="submission" date="2017-03" db="EMBL/GenBank/DDBJ databases">
        <title>Complete genome sequence of Paenibacillus Kribbensis producing bioflocculants.</title>
        <authorList>
            <person name="Lee H.-G."/>
            <person name="Oh H.-M."/>
        </authorList>
    </citation>
    <scope>NUCLEOTIDE SEQUENCE [LARGE SCALE GENOMIC DNA]</scope>
    <source>
        <strain evidence="3 4">AM49</strain>
    </source>
</reference>
<dbReference type="PANTHER" id="PTHR21198">
    <property type="entry name" value="GLUTAMATE RACEMASE"/>
    <property type="match status" value="1"/>
</dbReference>